<feature type="compositionally biased region" description="Basic and acidic residues" evidence="1">
    <location>
        <begin position="94"/>
        <end position="107"/>
    </location>
</feature>
<reference evidence="2 3" key="2">
    <citation type="submission" date="2018-11" db="EMBL/GenBank/DDBJ databases">
        <authorList>
            <consortium name="Pathogen Informatics"/>
        </authorList>
    </citation>
    <scope>NUCLEOTIDE SEQUENCE [LARGE SCALE GENOMIC DNA]</scope>
    <source>
        <strain evidence="2 3">Egypt</strain>
    </source>
</reference>
<evidence type="ECO:0000313" key="4">
    <source>
        <dbReference type="WBParaSite" id="ECPE_0000228001-mRNA-1"/>
    </source>
</evidence>
<evidence type="ECO:0000313" key="2">
    <source>
        <dbReference type="EMBL" id="VDP65991.1"/>
    </source>
</evidence>
<feature type="compositionally biased region" description="Polar residues" evidence="1">
    <location>
        <begin position="67"/>
        <end position="76"/>
    </location>
</feature>
<keyword evidence="3" id="KW-1185">Reference proteome</keyword>
<evidence type="ECO:0000313" key="3">
    <source>
        <dbReference type="Proteomes" id="UP000272942"/>
    </source>
</evidence>
<accession>A0A183A5P5</accession>
<feature type="compositionally biased region" description="Basic and acidic residues" evidence="1">
    <location>
        <begin position="45"/>
        <end position="66"/>
    </location>
</feature>
<dbReference type="EMBL" id="UZAN01039514">
    <property type="protein sequence ID" value="VDP65991.1"/>
    <property type="molecule type" value="Genomic_DNA"/>
</dbReference>
<evidence type="ECO:0000256" key="1">
    <source>
        <dbReference type="SAM" id="MobiDB-lite"/>
    </source>
</evidence>
<feature type="compositionally biased region" description="Polar residues" evidence="1">
    <location>
        <begin position="14"/>
        <end position="31"/>
    </location>
</feature>
<gene>
    <name evidence="2" type="ORF">ECPE_LOCUS2280</name>
</gene>
<feature type="region of interest" description="Disordered" evidence="1">
    <location>
        <begin position="1"/>
        <end position="125"/>
    </location>
</feature>
<sequence length="125" mass="14183">MFDWAHRIRHTPDDQSPNGPGSHNSRVTSSSDDPDRLSLTVGSNDGREKSSSPEMRSESQKRREQLQRGTSFSIAQFNAKREEKISLKGSIRSGSDREDKTPEREADGPWVKGFGVPERRRKMKL</sequence>
<dbReference type="AlphaFoldDB" id="A0A183A5P5"/>
<reference evidence="4" key="1">
    <citation type="submission" date="2016-06" db="UniProtKB">
        <authorList>
            <consortium name="WormBaseParasite"/>
        </authorList>
    </citation>
    <scope>IDENTIFICATION</scope>
</reference>
<feature type="compositionally biased region" description="Basic and acidic residues" evidence="1">
    <location>
        <begin position="1"/>
        <end position="13"/>
    </location>
</feature>
<dbReference type="WBParaSite" id="ECPE_0000228001-mRNA-1">
    <property type="protein sequence ID" value="ECPE_0000228001-mRNA-1"/>
    <property type="gene ID" value="ECPE_0000228001"/>
</dbReference>
<dbReference type="Proteomes" id="UP000272942">
    <property type="component" value="Unassembled WGS sequence"/>
</dbReference>
<organism evidence="4">
    <name type="scientific">Echinostoma caproni</name>
    <dbReference type="NCBI Taxonomy" id="27848"/>
    <lineage>
        <taxon>Eukaryota</taxon>
        <taxon>Metazoa</taxon>
        <taxon>Spiralia</taxon>
        <taxon>Lophotrochozoa</taxon>
        <taxon>Platyhelminthes</taxon>
        <taxon>Trematoda</taxon>
        <taxon>Digenea</taxon>
        <taxon>Plagiorchiida</taxon>
        <taxon>Echinostomata</taxon>
        <taxon>Echinostomatoidea</taxon>
        <taxon>Echinostomatidae</taxon>
        <taxon>Echinostoma</taxon>
    </lineage>
</organism>
<name>A0A183A5P5_9TREM</name>
<proteinExistence type="predicted"/>
<protein>
    <submittedName>
        <fullName evidence="2 4">Uncharacterized protein</fullName>
    </submittedName>
</protein>